<dbReference type="Proteomes" id="UP000629371">
    <property type="component" value="Unassembled WGS sequence"/>
</dbReference>
<dbReference type="InterPro" id="IPR011047">
    <property type="entry name" value="Quinoprotein_ADH-like_sf"/>
</dbReference>
<feature type="compositionally biased region" description="Low complexity" evidence="6">
    <location>
        <begin position="281"/>
        <end position="294"/>
    </location>
</feature>
<dbReference type="EMBL" id="JAERRI010000025">
    <property type="protein sequence ID" value="MBL1094129.1"/>
    <property type="molecule type" value="Genomic_DNA"/>
</dbReference>
<evidence type="ECO:0000256" key="2">
    <source>
        <dbReference type="ARBA" id="ARBA00022741"/>
    </source>
</evidence>
<evidence type="ECO:0000256" key="5">
    <source>
        <dbReference type="PROSITE-ProRule" id="PRU10141"/>
    </source>
</evidence>
<evidence type="ECO:0000256" key="3">
    <source>
        <dbReference type="ARBA" id="ARBA00022777"/>
    </source>
</evidence>
<evidence type="ECO:0000256" key="1">
    <source>
        <dbReference type="ARBA" id="ARBA00022679"/>
    </source>
</evidence>
<dbReference type="Gene3D" id="1.10.510.10">
    <property type="entry name" value="Transferase(Phosphotransferase) domain 1"/>
    <property type="match status" value="1"/>
</dbReference>
<dbReference type="Gene3D" id="2.40.128.630">
    <property type="match status" value="1"/>
</dbReference>
<evidence type="ECO:0000256" key="4">
    <source>
        <dbReference type="ARBA" id="ARBA00022840"/>
    </source>
</evidence>
<dbReference type="InterPro" id="IPR015943">
    <property type="entry name" value="WD40/YVTN_repeat-like_dom_sf"/>
</dbReference>
<comment type="caution">
    <text evidence="8">The sequence shown here is derived from an EMBL/GenBank/DDBJ whole genome shotgun (WGS) entry which is preliminary data.</text>
</comment>
<organism evidence="8 9">
    <name type="scientific">Streptomyces siderophoricus</name>
    <dbReference type="NCBI Taxonomy" id="2802281"/>
    <lineage>
        <taxon>Bacteria</taxon>
        <taxon>Bacillati</taxon>
        <taxon>Actinomycetota</taxon>
        <taxon>Actinomycetes</taxon>
        <taxon>Kitasatosporales</taxon>
        <taxon>Streptomycetaceae</taxon>
        <taxon>Streptomyces</taxon>
    </lineage>
</organism>
<feature type="compositionally biased region" description="Pro residues" evidence="6">
    <location>
        <begin position="418"/>
        <end position="427"/>
    </location>
</feature>
<dbReference type="PROSITE" id="PS50011">
    <property type="entry name" value="PROTEIN_KINASE_DOM"/>
    <property type="match status" value="1"/>
</dbReference>
<dbReference type="Gene3D" id="3.30.200.20">
    <property type="entry name" value="Phosphorylase Kinase, domain 1"/>
    <property type="match status" value="1"/>
</dbReference>
<name>A0ABS1N243_9ACTN</name>
<evidence type="ECO:0000313" key="9">
    <source>
        <dbReference type="Proteomes" id="UP000629371"/>
    </source>
</evidence>
<proteinExistence type="predicted"/>
<dbReference type="RefSeq" id="WP_201810437.1">
    <property type="nucleotide sequence ID" value="NZ_JAERRI010000025.1"/>
</dbReference>
<dbReference type="InterPro" id="IPR000719">
    <property type="entry name" value="Prot_kinase_dom"/>
</dbReference>
<dbReference type="InterPro" id="IPR002372">
    <property type="entry name" value="PQQ_rpt_dom"/>
</dbReference>
<keyword evidence="3" id="KW-0418">Kinase</keyword>
<dbReference type="InterPro" id="IPR018391">
    <property type="entry name" value="PQQ_b-propeller_rpt"/>
</dbReference>
<dbReference type="CDD" id="cd14014">
    <property type="entry name" value="STKc_PknB_like"/>
    <property type="match status" value="1"/>
</dbReference>
<feature type="region of interest" description="Disordered" evidence="6">
    <location>
        <begin position="473"/>
        <end position="504"/>
    </location>
</feature>
<feature type="binding site" evidence="5">
    <location>
        <position position="50"/>
    </location>
    <ligand>
        <name>ATP</name>
        <dbReference type="ChEBI" id="CHEBI:30616"/>
    </ligand>
</feature>
<feature type="compositionally biased region" description="Low complexity" evidence="6">
    <location>
        <begin position="396"/>
        <end position="417"/>
    </location>
</feature>
<evidence type="ECO:0000256" key="6">
    <source>
        <dbReference type="SAM" id="MobiDB-lite"/>
    </source>
</evidence>
<dbReference type="InterPro" id="IPR017441">
    <property type="entry name" value="Protein_kinase_ATP_BS"/>
</dbReference>
<feature type="domain" description="Protein kinase" evidence="7">
    <location>
        <begin position="22"/>
        <end position="282"/>
    </location>
</feature>
<evidence type="ECO:0000313" key="8">
    <source>
        <dbReference type="EMBL" id="MBL1094129.1"/>
    </source>
</evidence>
<dbReference type="SUPFAM" id="SSF56112">
    <property type="entry name" value="Protein kinase-like (PK-like)"/>
    <property type="match status" value="1"/>
</dbReference>
<dbReference type="PANTHER" id="PTHR43289">
    <property type="entry name" value="MITOGEN-ACTIVATED PROTEIN KINASE KINASE KINASE 20-RELATED"/>
    <property type="match status" value="1"/>
</dbReference>
<dbReference type="SMART" id="SM00220">
    <property type="entry name" value="S_TKc"/>
    <property type="match status" value="1"/>
</dbReference>
<dbReference type="PANTHER" id="PTHR43289:SF34">
    <property type="entry name" value="SERINE_THREONINE-PROTEIN KINASE YBDM-RELATED"/>
    <property type="match status" value="1"/>
</dbReference>
<feature type="compositionally biased region" description="Pro residues" evidence="6">
    <location>
        <begin position="355"/>
        <end position="366"/>
    </location>
</feature>
<sequence length="860" mass="88278">MPALRDSGIGPEAERPEYAGKYRLEARLGAGGMGVVHLARSSSGLLLAVKVIHAEFAQDPEFRGRFRQEVAAARRVSGAFTAPVVDADPDAARPWMATLHIPGPTLSDHVKRNGPLTPGEVRRLAAGLAEALRDIHRAGVVHRDLKPGNVLLAADGPKVIDFGISRPSDSVMRTETGKLIGTPPFMAPEQFQRPREVGPAADVFALGSVLVHAATGRGPFDSESPYIVAYQVVHDDADLAGVPRELVPLIESCLAKDPADRPTPDALMELLQTDAPEDDPVPGAVAGAVAGAVPGAPPGETRAAGEDGTRGAPPSGGPMLSPQSPGPKPDPGVNLPDPGPGPGPGPGAGLNGPSPHGPGPSSPSPRIPEQRIPEQRGGAVRAAAGPSRAETTHVRAAAPLPTAIPEAPAPTTGTTAPPGSPAPPRPPEGAHRQEGPNPGRPQRRAPLTAVALAVTVAVAAVFTGIRLLAPASGEDPALQTHPPRTTTGDARPWRTTLTPRPRGHDAEMAYCTGGSGAVFCGQSGLPAARLDPDTGHVAWRRTGAPAGKRATTPTAPVLSGGLLYVFSADGKRLSALDPSPGGRGATRWSKDVSGYEGGAAVIGDRVLLTASDGTVTALDSATHRQRWHKRFPGHELPLFTAFAGAPGTAYAAEPTADGTHSQVTAIDPATGTVRWARQLPGLLTPAGPAGPPGRAGNGGSGASRALFLTVTDPKLSYRTTGVLRYDPATGHTRTLPVTGSADQVSAVVHGETVYLLGEGGALQATGAHHWYTETSVSRGSVPVVSGGRLFFSAADGRLIAVDTANGGVIGQTRPRLSGTRSNGYLETVPAPWTDARRGRIYAAAPDGTVFSAPLEDPSTW</sequence>
<feature type="region of interest" description="Disordered" evidence="6">
    <location>
        <begin position="275"/>
        <end position="443"/>
    </location>
</feature>
<dbReference type="InterPro" id="IPR008271">
    <property type="entry name" value="Ser/Thr_kinase_AS"/>
</dbReference>
<dbReference type="InterPro" id="IPR011009">
    <property type="entry name" value="Kinase-like_dom_sf"/>
</dbReference>
<dbReference type="Pfam" id="PF00069">
    <property type="entry name" value="Pkinase"/>
    <property type="match status" value="1"/>
</dbReference>
<accession>A0ABS1N243</accession>
<dbReference type="SUPFAM" id="SSF50998">
    <property type="entry name" value="Quinoprotein alcohol dehydrogenase-like"/>
    <property type="match status" value="1"/>
</dbReference>
<protein>
    <submittedName>
        <fullName evidence="8">PQQ-binding-like beta-propeller repeat protein</fullName>
    </submittedName>
</protein>
<dbReference type="Gene3D" id="2.40.10.480">
    <property type="match status" value="1"/>
</dbReference>
<gene>
    <name evidence="8" type="ORF">JK360_33265</name>
</gene>
<keyword evidence="1" id="KW-0808">Transferase</keyword>
<evidence type="ECO:0000259" key="7">
    <source>
        <dbReference type="PROSITE" id="PS50011"/>
    </source>
</evidence>
<reference evidence="8 9" key="1">
    <citation type="submission" date="2021-01" db="EMBL/GenBank/DDBJ databases">
        <title>WGS of actinomycetes isolated from Thailand.</title>
        <authorList>
            <person name="Thawai C."/>
        </authorList>
    </citation>
    <scope>NUCLEOTIDE SEQUENCE [LARGE SCALE GENOMIC DNA]</scope>
    <source>
        <strain evidence="8 9">CH9-7</strain>
    </source>
</reference>
<dbReference type="Pfam" id="PF13360">
    <property type="entry name" value="PQQ_2"/>
    <property type="match status" value="2"/>
</dbReference>
<dbReference type="SMART" id="SM00564">
    <property type="entry name" value="PQQ"/>
    <property type="match status" value="4"/>
</dbReference>
<keyword evidence="2 5" id="KW-0547">Nucleotide-binding</keyword>
<keyword evidence="9" id="KW-1185">Reference proteome</keyword>
<dbReference type="Gene3D" id="2.130.10.10">
    <property type="entry name" value="YVTN repeat-like/Quinoprotein amine dehydrogenase"/>
    <property type="match status" value="1"/>
</dbReference>
<keyword evidence="4 5" id="KW-0067">ATP-binding</keyword>
<dbReference type="PROSITE" id="PS00107">
    <property type="entry name" value="PROTEIN_KINASE_ATP"/>
    <property type="match status" value="1"/>
</dbReference>
<dbReference type="PROSITE" id="PS00108">
    <property type="entry name" value="PROTEIN_KINASE_ST"/>
    <property type="match status" value="1"/>
</dbReference>